<keyword evidence="6 13" id="KW-0812">Transmembrane</keyword>
<dbReference type="Pfam" id="PF00116">
    <property type="entry name" value="COX2"/>
    <property type="match status" value="1"/>
</dbReference>
<evidence type="ECO:0000256" key="4">
    <source>
        <dbReference type="ARBA" id="ARBA00022448"/>
    </source>
</evidence>
<keyword evidence="7" id="KW-0479">Metal-binding</keyword>
<evidence type="ECO:0000259" key="14">
    <source>
        <dbReference type="PROSITE" id="PS50857"/>
    </source>
</evidence>
<evidence type="ECO:0000256" key="1">
    <source>
        <dbReference type="ARBA" id="ARBA00004141"/>
    </source>
</evidence>
<evidence type="ECO:0000256" key="10">
    <source>
        <dbReference type="ARBA" id="ARBA00022989"/>
    </source>
</evidence>
<dbReference type="GO" id="GO:0005507">
    <property type="term" value="F:copper ion binding"/>
    <property type="evidence" value="ECO:0007669"/>
    <property type="project" value="InterPro"/>
</dbReference>
<comment type="subcellular location">
    <subcellularLocation>
        <location evidence="1">Membrane</location>
        <topology evidence="1">Multi-pass membrane protein</topology>
    </subcellularLocation>
</comment>
<dbReference type="InterPro" id="IPR014222">
    <property type="entry name" value="Cyt_c_oxidase_su2"/>
</dbReference>
<keyword evidence="16" id="KW-1185">Reference proteome</keyword>
<evidence type="ECO:0000256" key="12">
    <source>
        <dbReference type="ARBA" id="ARBA00023136"/>
    </source>
</evidence>
<dbReference type="GO" id="GO:0016020">
    <property type="term" value="C:membrane"/>
    <property type="evidence" value="ECO:0007669"/>
    <property type="project" value="UniProtKB-SubCell"/>
</dbReference>
<evidence type="ECO:0000256" key="9">
    <source>
        <dbReference type="ARBA" id="ARBA00022982"/>
    </source>
</evidence>
<gene>
    <name evidence="15" type="primary">coxB</name>
    <name evidence="15" type="ORF">EIK79_10390</name>
</gene>
<comment type="similarity">
    <text evidence="2">Belongs to the cytochrome c oxidase subunit 2 family.</text>
</comment>
<protein>
    <recommendedName>
        <fullName evidence="3">cytochrome-c oxidase</fullName>
        <ecNumber evidence="3">7.1.1.9</ecNumber>
    </recommendedName>
</protein>
<feature type="transmembrane region" description="Helical" evidence="13">
    <location>
        <begin position="33"/>
        <end position="58"/>
    </location>
</feature>
<proteinExistence type="inferred from homology"/>
<dbReference type="PANTHER" id="PTHR22888">
    <property type="entry name" value="CYTOCHROME C OXIDASE, SUBUNIT II"/>
    <property type="match status" value="1"/>
</dbReference>
<accession>A0A3P3RBI0</accession>
<evidence type="ECO:0000256" key="2">
    <source>
        <dbReference type="ARBA" id="ARBA00007866"/>
    </source>
</evidence>
<dbReference type="Gene3D" id="2.60.40.420">
    <property type="entry name" value="Cupredoxins - blue copper proteins"/>
    <property type="match status" value="1"/>
</dbReference>
<dbReference type="InterPro" id="IPR045187">
    <property type="entry name" value="CcO_II"/>
</dbReference>
<dbReference type="InterPro" id="IPR008972">
    <property type="entry name" value="Cupredoxin"/>
</dbReference>
<keyword evidence="8" id="KW-1278">Translocase</keyword>
<dbReference type="NCBIfam" id="TIGR02866">
    <property type="entry name" value="CoxB"/>
    <property type="match status" value="1"/>
</dbReference>
<reference evidence="15 16" key="1">
    <citation type="submission" date="2018-11" db="EMBL/GenBank/DDBJ databases">
        <title>Taxonoimc description of Halomarina strain SPP-AMP-1.</title>
        <authorList>
            <person name="Pal Y."/>
            <person name="Srinivasana K."/>
            <person name="Verma A."/>
            <person name="Kumar P."/>
        </authorList>
    </citation>
    <scope>NUCLEOTIDE SEQUENCE [LARGE SCALE GENOMIC DNA]</scope>
    <source>
        <strain evidence="15 16">SPP-AMP-1</strain>
    </source>
</reference>
<evidence type="ECO:0000256" key="11">
    <source>
        <dbReference type="ARBA" id="ARBA00023008"/>
    </source>
</evidence>
<feature type="transmembrane region" description="Helical" evidence="13">
    <location>
        <begin position="92"/>
        <end position="114"/>
    </location>
</feature>
<dbReference type="AlphaFoldDB" id="A0A3P3RBI0"/>
<keyword evidence="9" id="KW-0249">Electron transport</keyword>
<evidence type="ECO:0000256" key="13">
    <source>
        <dbReference type="SAM" id="Phobius"/>
    </source>
</evidence>
<evidence type="ECO:0000256" key="6">
    <source>
        <dbReference type="ARBA" id="ARBA00022692"/>
    </source>
</evidence>
<dbReference type="InterPro" id="IPR001505">
    <property type="entry name" value="Copper_CuA"/>
</dbReference>
<sequence>MSLMHGLTTQMVTVNNQHVHLVLQTNGRTMNDVFSMLFGVFLILGTAVGAVVISYMVYNAYKYRDREGRDGTMTDPLQLGELPQGGGDGKKLAISLAISAIIVIALIGWAYVLLVDVEAGAPASENPIEIKVEGIQFSWQYEYPNGHTTSTLRVPEDRPVTLTVTSGDVFHTFGIPAFDLKADAIPGQTTQRWFRPNETGTYRAQCFELCGSGHSVMESDVIVMEPNEYEQWYANTGADAPAMNNSAAAVSTTKTRIENGGAEASSQRVAITF</sequence>
<name>A0A3P3RBI0_9EURY</name>
<evidence type="ECO:0000256" key="3">
    <source>
        <dbReference type="ARBA" id="ARBA00012949"/>
    </source>
</evidence>
<keyword evidence="10 13" id="KW-1133">Transmembrane helix</keyword>
<dbReference type="GO" id="GO:0042773">
    <property type="term" value="P:ATP synthesis coupled electron transport"/>
    <property type="evidence" value="ECO:0007669"/>
    <property type="project" value="TreeGrafter"/>
</dbReference>
<feature type="domain" description="Cytochrome oxidase subunit II copper A binding" evidence="14">
    <location>
        <begin position="125"/>
        <end position="235"/>
    </location>
</feature>
<evidence type="ECO:0000256" key="8">
    <source>
        <dbReference type="ARBA" id="ARBA00022967"/>
    </source>
</evidence>
<keyword evidence="5" id="KW-0679">Respiratory chain</keyword>
<dbReference type="PROSITE" id="PS50857">
    <property type="entry name" value="COX2_CUA"/>
    <property type="match status" value="1"/>
</dbReference>
<dbReference type="EMBL" id="RRCH01000022">
    <property type="protein sequence ID" value="RRJ30319.1"/>
    <property type="molecule type" value="Genomic_DNA"/>
</dbReference>
<dbReference type="Gene3D" id="1.10.287.90">
    <property type="match status" value="1"/>
</dbReference>
<keyword evidence="12 13" id="KW-0472">Membrane</keyword>
<dbReference type="EC" id="7.1.1.9" evidence="3"/>
<dbReference type="SUPFAM" id="SSF49503">
    <property type="entry name" value="Cupredoxins"/>
    <property type="match status" value="1"/>
</dbReference>
<keyword evidence="15" id="KW-0560">Oxidoreductase</keyword>
<dbReference type="PROSITE" id="PS00078">
    <property type="entry name" value="COX2"/>
    <property type="match status" value="1"/>
</dbReference>
<evidence type="ECO:0000313" key="15">
    <source>
        <dbReference type="EMBL" id="RRJ30319.1"/>
    </source>
</evidence>
<evidence type="ECO:0000256" key="5">
    <source>
        <dbReference type="ARBA" id="ARBA00022660"/>
    </source>
</evidence>
<evidence type="ECO:0000313" key="16">
    <source>
        <dbReference type="Proteomes" id="UP000282322"/>
    </source>
</evidence>
<dbReference type="Proteomes" id="UP000282322">
    <property type="component" value="Unassembled WGS sequence"/>
</dbReference>
<dbReference type="PANTHER" id="PTHR22888:SF9">
    <property type="entry name" value="CYTOCHROME C OXIDASE SUBUNIT 2"/>
    <property type="match status" value="1"/>
</dbReference>
<dbReference type="InterPro" id="IPR036257">
    <property type="entry name" value="Cyt_c_oxidase_su2_TM_sf"/>
</dbReference>
<dbReference type="GO" id="GO:0004129">
    <property type="term" value="F:cytochrome-c oxidase activity"/>
    <property type="evidence" value="ECO:0007669"/>
    <property type="project" value="UniProtKB-EC"/>
</dbReference>
<dbReference type="GO" id="GO:0016491">
    <property type="term" value="F:oxidoreductase activity"/>
    <property type="evidence" value="ECO:0007669"/>
    <property type="project" value="UniProtKB-KW"/>
</dbReference>
<evidence type="ECO:0000256" key="7">
    <source>
        <dbReference type="ARBA" id="ARBA00022723"/>
    </source>
</evidence>
<organism evidence="15 16">
    <name type="scientific">Halocatena pleomorpha</name>
    <dbReference type="NCBI Taxonomy" id="1785090"/>
    <lineage>
        <taxon>Archaea</taxon>
        <taxon>Methanobacteriati</taxon>
        <taxon>Methanobacteriota</taxon>
        <taxon>Stenosarchaea group</taxon>
        <taxon>Halobacteria</taxon>
        <taxon>Halobacteriales</taxon>
        <taxon>Natronomonadaceae</taxon>
        <taxon>Halocatena</taxon>
    </lineage>
</organism>
<keyword evidence="11" id="KW-0186">Copper</keyword>
<keyword evidence="4" id="KW-0813">Transport</keyword>
<dbReference type="InterPro" id="IPR002429">
    <property type="entry name" value="CcO_II-like_C"/>
</dbReference>
<comment type="caution">
    <text evidence="15">The sequence shown here is derived from an EMBL/GenBank/DDBJ whole genome shotgun (WGS) entry which is preliminary data.</text>
</comment>